<feature type="transmembrane region" description="Helical" evidence="1">
    <location>
        <begin position="6"/>
        <end position="29"/>
    </location>
</feature>
<proteinExistence type="predicted"/>
<evidence type="ECO:0000313" key="3">
    <source>
        <dbReference type="Proteomes" id="UP001596086"/>
    </source>
</evidence>
<gene>
    <name evidence="2" type="ORF">ACFPO9_09535</name>
</gene>
<evidence type="ECO:0000256" key="1">
    <source>
        <dbReference type="SAM" id="Phobius"/>
    </source>
</evidence>
<dbReference type="Proteomes" id="UP001596086">
    <property type="component" value="Unassembled WGS sequence"/>
</dbReference>
<dbReference type="RefSeq" id="WP_379769894.1">
    <property type="nucleotide sequence ID" value="NZ_JBHSMZ010000006.1"/>
</dbReference>
<feature type="transmembrane region" description="Helical" evidence="1">
    <location>
        <begin position="95"/>
        <end position="114"/>
    </location>
</feature>
<dbReference type="EMBL" id="JBHSMZ010000006">
    <property type="protein sequence ID" value="MFC5548754.1"/>
    <property type="molecule type" value="Genomic_DNA"/>
</dbReference>
<keyword evidence="3" id="KW-1185">Reference proteome</keyword>
<keyword evidence="1" id="KW-0472">Membrane</keyword>
<evidence type="ECO:0000313" key="2">
    <source>
        <dbReference type="EMBL" id="MFC5548754.1"/>
    </source>
</evidence>
<keyword evidence="1" id="KW-1133">Transmembrane helix</keyword>
<sequence>MPYRLLADAVLLLHFGFILFVMFGALLVARRRRWLPLHLAAAGWGFLVEASGAVCPLTWAELSFRRLAGEAGYEGGFIDHYLLPLIYPAGLTRELQIGLGIGVLAMNALMYAWIWRRRPA</sequence>
<organism evidence="2 3">
    <name type="scientific">Massilia aerilata</name>
    <dbReference type="NCBI Taxonomy" id="453817"/>
    <lineage>
        <taxon>Bacteria</taxon>
        <taxon>Pseudomonadati</taxon>
        <taxon>Pseudomonadota</taxon>
        <taxon>Betaproteobacteria</taxon>
        <taxon>Burkholderiales</taxon>
        <taxon>Oxalobacteraceae</taxon>
        <taxon>Telluria group</taxon>
        <taxon>Massilia</taxon>
    </lineage>
</organism>
<comment type="caution">
    <text evidence="2">The sequence shown here is derived from an EMBL/GenBank/DDBJ whole genome shotgun (WGS) entry which is preliminary data.</text>
</comment>
<dbReference type="Pfam" id="PF10861">
    <property type="entry name" value="DUF2784"/>
    <property type="match status" value="1"/>
</dbReference>
<feature type="transmembrane region" description="Helical" evidence="1">
    <location>
        <begin position="41"/>
        <end position="60"/>
    </location>
</feature>
<name>A0ABW0RX37_9BURK</name>
<reference evidence="3" key="1">
    <citation type="journal article" date="2019" name="Int. J. Syst. Evol. Microbiol.">
        <title>The Global Catalogue of Microorganisms (GCM) 10K type strain sequencing project: providing services to taxonomists for standard genome sequencing and annotation.</title>
        <authorList>
            <consortium name="The Broad Institute Genomics Platform"/>
            <consortium name="The Broad Institute Genome Sequencing Center for Infectious Disease"/>
            <person name="Wu L."/>
            <person name="Ma J."/>
        </authorList>
    </citation>
    <scope>NUCLEOTIDE SEQUENCE [LARGE SCALE GENOMIC DNA]</scope>
    <source>
        <strain evidence="3">CGMCC 4.5798</strain>
    </source>
</reference>
<accession>A0ABW0RX37</accession>
<dbReference type="InterPro" id="IPR021218">
    <property type="entry name" value="DUF2784"/>
</dbReference>
<keyword evidence="1" id="KW-0812">Transmembrane</keyword>
<protein>
    <submittedName>
        <fullName evidence="2">DUF2784 domain-containing protein</fullName>
    </submittedName>
</protein>